<accession>A0A839RMK6</accession>
<dbReference type="InterPro" id="IPR011075">
    <property type="entry name" value="TetR_C"/>
</dbReference>
<dbReference type="SUPFAM" id="SSF46689">
    <property type="entry name" value="Homeodomain-like"/>
    <property type="match status" value="1"/>
</dbReference>
<dbReference type="AlphaFoldDB" id="A0A839RMK6"/>
<reference evidence="6 7" key="1">
    <citation type="submission" date="2020-08" db="EMBL/GenBank/DDBJ databases">
        <title>Sequencing the genomes of 1000 actinobacteria strains.</title>
        <authorList>
            <person name="Klenk H.-P."/>
        </authorList>
    </citation>
    <scope>NUCLEOTIDE SEQUENCE [LARGE SCALE GENOMIC DNA]</scope>
    <source>
        <strain evidence="6 7">DSM 45258</strain>
    </source>
</reference>
<evidence type="ECO:0000313" key="7">
    <source>
        <dbReference type="Proteomes" id="UP000567922"/>
    </source>
</evidence>
<feature type="domain" description="HTH tetR-type" evidence="5">
    <location>
        <begin position="18"/>
        <end position="78"/>
    </location>
</feature>
<dbReference type="InterPro" id="IPR036271">
    <property type="entry name" value="Tet_transcr_reg_TetR-rel_C_sf"/>
</dbReference>
<sequence>MSIPHHSGETAVGRPRDPQLDDAILRATLAVLDETGYAKLSLEEVARRAGTTRPAIYRRWPGRVPLVLAAIAVRLAVPTPPDTGCTLCDLGEGLNVFLAAYRTIRPDVLIALYADCATDPELRGRYMSTVVEPPRQAVGCTIDRAIGRGDLRADLDREMLLDMVSSLVHYRALFGRLHLTDTEAEEAIETLLRGAAVDYEALVEHSEAMELEHTAPGGSHTAHHT</sequence>
<evidence type="ECO:0000256" key="3">
    <source>
        <dbReference type="ARBA" id="ARBA00023163"/>
    </source>
</evidence>
<organism evidence="6 7">
    <name type="scientific">Hoyosella altamirensis</name>
    <dbReference type="NCBI Taxonomy" id="616997"/>
    <lineage>
        <taxon>Bacteria</taxon>
        <taxon>Bacillati</taxon>
        <taxon>Actinomycetota</taxon>
        <taxon>Actinomycetes</taxon>
        <taxon>Mycobacteriales</taxon>
        <taxon>Hoyosellaceae</taxon>
        <taxon>Hoyosella</taxon>
    </lineage>
</organism>
<dbReference type="SUPFAM" id="SSF48498">
    <property type="entry name" value="Tetracyclin repressor-like, C-terminal domain"/>
    <property type="match status" value="1"/>
</dbReference>
<dbReference type="PANTHER" id="PTHR30055">
    <property type="entry name" value="HTH-TYPE TRANSCRIPTIONAL REGULATOR RUTR"/>
    <property type="match status" value="1"/>
</dbReference>
<keyword evidence="7" id="KW-1185">Reference proteome</keyword>
<dbReference type="Gene3D" id="1.10.357.10">
    <property type="entry name" value="Tetracycline Repressor, domain 2"/>
    <property type="match status" value="1"/>
</dbReference>
<keyword evidence="3" id="KW-0804">Transcription</keyword>
<evidence type="ECO:0000313" key="6">
    <source>
        <dbReference type="EMBL" id="MBB3037384.1"/>
    </source>
</evidence>
<dbReference type="PANTHER" id="PTHR30055:SF148">
    <property type="entry name" value="TETR-FAMILY TRANSCRIPTIONAL REGULATOR"/>
    <property type="match status" value="1"/>
</dbReference>
<dbReference type="GO" id="GO:0003700">
    <property type="term" value="F:DNA-binding transcription factor activity"/>
    <property type="evidence" value="ECO:0007669"/>
    <property type="project" value="TreeGrafter"/>
</dbReference>
<gene>
    <name evidence="6" type="ORF">FHU29_001833</name>
</gene>
<dbReference type="Proteomes" id="UP000567922">
    <property type="component" value="Unassembled WGS sequence"/>
</dbReference>
<name>A0A839RMK6_9ACTN</name>
<dbReference type="InterPro" id="IPR050109">
    <property type="entry name" value="HTH-type_TetR-like_transc_reg"/>
</dbReference>
<feature type="DNA-binding region" description="H-T-H motif" evidence="4">
    <location>
        <begin position="41"/>
        <end position="60"/>
    </location>
</feature>
<dbReference type="InterPro" id="IPR001647">
    <property type="entry name" value="HTH_TetR"/>
</dbReference>
<protein>
    <submittedName>
        <fullName evidence="6">AcrR family transcriptional regulator</fullName>
    </submittedName>
</protein>
<dbReference type="EMBL" id="JACHWS010000002">
    <property type="protein sequence ID" value="MBB3037384.1"/>
    <property type="molecule type" value="Genomic_DNA"/>
</dbReference>
<evidence type="ECO:0000256" key="4">
    <source>
        <dbReference type="PROSITE-ProRule" id="PRU00335"/>
    </source>
</evidence>
<dbReference type="GO" id="GO:0000976">
    <property type="term" value="F:transcription cis-regulatory region binding"/>
    <property type="evidence" value="ECO:0007669"/>
    <property type="project" value="TreeGrafter"/>
</dbReference>
<dbReference type="PRINTS" id="PR00455">
    <property type="entry name" value="HTHTETR"/>
</dbReference>
<dbReference type="RefSeq" id="WP_064441150.1">
    <property type="nucleotide sequence ID" value="NZ_BDDI01000012.1"/>
</dbReference>
<dbReference type="PROSITE" id="PS50977">
    <property type="entry name" value="HTH_TETR_2"/>
    <property type="match status" value="1"/>
</dbReference>
<comment type="caution">
    <text evidence="6">The sequence shown here is derived from an EMBL/GenBank/DDBJ whole genome shotgun (WGS) entry which is preliminary data.</text>
</comment>
<dbReference type="OrthoDB" id="9796019at2"/>
<dbReference type="Gene3D" id="1.10.10.60">
    <property type="entry name" value="Homeodomain-like"/>
    <property type="match status" value="1"/>
</dbReference>
<keyword evidence="1" id="KW-0805">Transcription regulation</keyword>
<dbReference type="Pfam" id="PF16859">
    <property type="entry name" value="TetR_C_11"/>
    <property type="match status" value="1"/>
</dbReference>
<evidence type="ECO:0000256" key="2">
    <source>
        <dbReference type="ARBA" id="ARBA00023125"/>
    </source>
</evidence>
<dbReference type="Pfam" id="PF00440">
    <property type="entry name" value="TetR_N"/>
    <property type="match status" value="1"/>
</dbReference>
<evidence type="ECO:0000259" key="5">
    <source>
        <dbReference type="PROSITE" id="PS50977"/>
    </source>
</evidence>
<dbReference type="InterPro" id="IPR009057">
    <property type="entry name" value="Homeodomain-like_sf"/>
</dbReference>
<keyword evidence="2 4" id="KW-0238">DNA-binding</keyword>
<proteinExistence type="predicted"/>
<evidence type="ECO:0000256" key="1">
    <source>
        <dbReference type="ARBA" id="ARBA00023015"/>
    </source>
</evidence>